<protein>
    <submittedName>
        <fullName evidence="1">Plasmid maintenance system killer protein</fullName>
    </submittedName>
</protein>
<dbReference type="PANTHER" id="PTHR40266:SF2">
    <property type="entry name" value="TOXIN HIGB-1"/>
    <property type="match status" value="1"/>
</dbReference>
<dbReference type="STRING" id="596327.PORUE0001_1118"/>
<gene>
    <name evidence="1" type="ORF">PORUE0001_1118</name>
</gene>
<dbReference type="eggNOG" id="COG3549">
    <property type="taxonomic scope" value="Bacteria"/>
</dbReference>
<sequence length="106" mass="12337">MNVTTDDEALIELYLRGKTADKRYKKVPVQAIKGFKKAVDIMKAVNRIEDLFRFNGLRYERLVGDRKGQESVRCNDTWRLIFKSYPQEGSVVITEICLIEISHHYG</sequence>
<comment type="caution">
    <text evidence="1">The sequence shown here is derived from an EMBL/GenBank/DDBJ whole genome shotgun (WGS) entry which is preliminary data.</text>
</comment>
<reference evidence="1 2" key="1">
    <citation type="submission" date="2009-04" db="EMBL/GenBank/DDBJ databases">
        <authorList>
            <person name="Sebastian Y."/>
            <person name="Madupu R."/>
            <person name="Durkin A.S."/>
            <person name="Torralba M."/>
            <person name="Methe B."/>
            <person name="Sutton G.G."/>
            <person name="Strausberg R.L."/>
            <person name="Nelson K.E."/>
        </authorList>
    </citation>
    <scope>NUCLEOTIDE SEQUENCE [LARGE SCALE GENOMIC DNA]</scope>
    <source>
        <strain evidence="1 2">60-3</strain>
    </source>
</reference>
<dbReference type="OrthoDB" id="1149183at2"/>
<dbReference type="Gene3D" id="3.30.2310.20">
    <property type="entry name" value="RelE-like"/>
    <property type="match status" value="1"/>
</dbReference>
<name>C2MAP0_9PORP</name>
<evidence type="ECO:0000313" key="1">
    <source>
        <dbReference type="EMBL" id="EEK17214.1"/>
    </source>
</evidence>
<dbReference type="Pfam" id="PF05015">
    <property type="entry name" value="HigB-like_toxin"/>
    <property type="match status" value="1"/>
</dbReference>
<dbReference type="SUPFAM" id="SSF143011">
    <property type="entry name" value="RelE-like"/>
    <property type="match status" value="1"/>
</dbReference>
<keyword evidence="2" id="KW-1185">Reference proteome</keyword>
<evidence type="ECO:0000313" key="2">
    <source>
        <dbReference type="Proteomes" id="UP000003303"/>
    </source>
</evidence>
<dbReference type="Proteomes" id="UP000003303">
    <property type="component" value="Unassembled WGS sequence"/>
</dbReference>
<dbReference type="RefSeq" id="WP_007364970.1">
    <property type="nucleotide sequence ID" value="NZ_ACLR01000111.1"/>
</dbReference>
<proteinExistence type="predicted"/>
<organism evidence="1 2">
    <name type="scientific">Porphyromonas uenonis 60-3</name>
    <dbReference type="NCBI Taxonomy" id="596327"/>
    <lineage>
        <taxon>Bacteria</taxon>
        <taxon>Pseudomonadati</taxon>
        <taxon>Bacteroidota</taxon>
        <taxon>Bacteroidia</taxon>
        <taxon>Bacteroidales</taxon>
        <taxon>Porphyromonadaceae</taxon>
        <taxon>Porphyromonas</taxon>
    </lineage>
</organism>
<dbReference type="AlphaFoldDB" id="C2MAP0"/>
<accession>C2MAP0</accession>
<dbReference type="InterPro" id="IPR007711">
    <property type="entry name" value="HigB-1"/>
</dbReference>
<dbReference type="PANTHER" id="PTHR40266">
    <property type="entry name" value="TOXIN HIGB-1"/>
    <property type="match status" value="1"/>
</dbReference>
<dbReference type="EMBL" id="ACLR01000111">
    <property type="protein sequence ID" value="EEK17214.1"/>
    <property type="molecule type" value="Genomic_DNA"/>
</dbReference>
<dbReference type="InterPro" id="IPR035093">
    <property type="entry name" value="RelE/ParE_toxin_dom_sf"/>
</dbReference>